<protein>
    <submittedName>
        <fullName evidence="8">TPRA1 protein</fullName>
    </submittedName>
</protein>
<proteinExistence type="inferred from homology"/>
<evidence type="ECO:0000256" key="4">
    <source>
        <dbReference type="ARBA" id="ARBA00022989"/>
    </source>
</evidence>
<keyword evidence="4 7" id="KW-1133">Transmembrane helix</keyword>
<feature type="region of interest" description="Disordered" evidence="6">
    <location>
        <begin position="590"/>
        <end position="615"/>
    </location>
</feature>
<dbReference type="GO" id="GO:0005886">
    <property type="term" value="C:plasma membrane"/>
    <property type="evidence" value="ECO:0007669"/>
    <property type="project" value="TreeGrafter"/>
</dbReference>
<evidence type="ECO:0000313" key="9">
    <source>
        <dbReference type="Proteomes" id="UP000668214"/>
    </source>
</evidence>
<reference evidence="8" key="1">
    <citation type="submission" date="2020-02" db="EMBL/GenBank/DDBJ databases">
        <title>Relaxed selection underlies rapid genomic changes in the transitions from sociality to social parasitism in ants.</title>
        <authorList>
            <person name="Bi X."/>
        </authorList>
    </citation>
    <scope>NUCLEOTIDE SEQUENCE</scope>
    <source>
        <strain evidence="8">BGI-DK2014c</strain>
        <tissue evidence="8">Whole body</tissue>
    </source>
</reference>
<feature type="transmembrane region" description="Helical" evidence="7">
    <location>
        <begin position="53"/>
        <end position="73"/>
    </location>
</feature>
<accession>A0A836FIM4</accession>
<feature type="transmembrane region" description="Helical" evidence="7">
    <location>
        <begin position="266"/>
        <end position="288"/>
    </location>
</feature>
<feature type="region of interest" description="Disordered" evidence="6">
    <location>
        <begin position="654"/>
        <end position="676"/>
    </location>
</feature>
<feature type="transmembrane region" description="Helical" evidence="7">
    <location>
        <begin position="239"/>
        <end position="260"/>
    </location>
</feature>
<dbReference type="PANTHER" id="PTHR15876:SF8">
    <property type="entry name" value="TRANSMEMBRANE PROTEIN ADIPOCYTE-ASSOCIATED 1"/>
    <property type="match status" value="1"/>
</dbReference>
<feature type="non-terminal residue" evidence="8">
    <location>
        <position position="1"/>
    </location>
</feature>
<evidence type="ECO:0000313" key="8">
    <source>
        <dbReference type="EMBL" id="KAG5320167.1"/>
    </source>
</evidence>
<dbReference type="Proteomes" id="UP000668214">
    <property type="component" value="Unassembled WGS sequence"/>
</dbReference>
<evidence type="ECO:0000256" key="3">
    <source>
        <dbReference type="ARBA" id="ARBA00022692"/>
    </source>
</evidence>
<comment type="subcellular location">
    <subcellularLocation>
        <location evidence="1">Membrane</location>
        <topology evidence="1">Multi-pass membrane protein</topology>
    </subcellularLocation>
</comment>
<evidence type="ECO:0000256" key="6">
    <source>
        <dbReference type="SAM" id="MobiDB-lite"/>
    </source>
</evidence>
<dbReference type="Pfam" id="PF10160">
    <property type="entry name" value="Tmemb_40"/>
    <property type="match status" value="1"/>
</dbReference>
<feature type="transmembrane region" description="Helical" evidence="7">
    <location>
        <begin position="85"/>
        <end position="105"/>
    </location>
</feature>
<dbReference type="AlphaFoldDB" id="A0A836FIM4"/>
<feature type="transmembrane region" description="Helical" evidence="7">
    <location>
        <begin position="160"/>
        <end position="182"/>
    </location>
</feature>
<sequence length="676" mass="75293">MYGAEREEVSESWLHIYDLSSTMIPNASTAMDDEEHFCKLILYKEIKDSRVRIWDIIILVPNLLFLLFIAMRFNRARLKLRATSSPIFLAFYGLVICNVVISVVRCVVSMTVNAAATVGGKADKVLWVTVRFFLLSTEMSVVIFGLAFGHLDSRSSIRRVLLATSFIALAFTITQGTLELVLPDDTFHIPSRDFYVFGHGGMMFWFCSSLVFTTIYLFILILPWTRLRDRLALPTRKSFYVYAGILATLDLVQSIGAGFLNYTQNPVGLCIVDFTAAVYLTLFTPLVYHTFLSEFFGVSQPSIMFSYKAQVDDAMDEDTVSLPHQQSFSSLKTDSDYIYQVHTPSIHIPLYDSHASKSSRPRASLYSLTSAKDSKNNDSSTFGSPVKSYRSTSGIRSFGRDSSIEKDVSKVVEYPLTKSTAIQKSVPDLRFSSPIRKALPDTYDDPSSVSLLSTDTASNFFYKPNTINSNINLFSQTRKSSLDNISSKTIGNHVAALENLSHGYDSLEIAQGPALENTLHSILESGTHEIETNFPKKSRLKTTDTDNLVEDGTASADPRHFTTRISTEIFKTYLNDMSPDSNVTQQLLPRATSFTTGAPRKNKNDSMEGEPGGLSDYLLSITSPKFNHSVYDSTQFDTNTTPINPLYAASLQSPDSITGYSIDSQETPNPPNGYQQ</sequence>
<dbReference type="InterPro" id="IPR018781">
    <property type="entry name" value="TPRA1/CAND2/CAND8"/>
</dbReference>
<evidence type="ECO:0000256" key="5">
    <source>
        <dbReference type="ARBA" id="ARBA00023136"/>
    </source>
</evidence>
<keyword evidence="5 7" id="KW-0472">Membrane</keyword>
<keyword evidence="3 7" id="KW-0812">Transmembrane</keyword>
<feature type="non-terminal residue" evidence="8">
    <location>
        <position position="676"/>
    </location>
</feature>
<organism evidence="8 9">
    <name type="scientific">Pseudoatta argentina</name>
    <dbReference type="NCBI Taxonomy" id="621737"/>
    <lineage>
        <taxon>Eukaryota</taxon>
        <taxon>Metazoa</taxon>
        <taxon>Ecdysozoa</taxon>
        <taxon>Arthropoda</taxon>
        <taxon>Hexapoda</taxon>
        <taxon>Insecta</taxon>
        <taxon>Pterygota</taxon>
        <taxon>Neoptera</taxon>
        <taxon>Endopterygota</taxon>
        <taxon>Hymenoptera</taxon>
        <taxon>Apocrita</taxon>
        <taxon>Aculeata</taxon>
        <taxon>Formicoidea</taxon>
        <taxon>Formicidae</taxon>
        <taxon>Myrmicinae</taxon>
        <taxon>Pseudoatta</taxon>
    </lineage>
</organism>
<evidence type="ECO:0000256" key="7">
    <source>
        <dbReference type="SAM" id="Phobius"/>
    </source>
</evidence>
<evidence type="ECO:0000256" key="2">
    <source>
        <dbReference type="ARBA" id="ARBA00010125"/>
    </source>
</evidence>
<comment type="similarity">
    <text evidence="2">Belongs to the UPF0359 family.</text>
</comment>
<evidence type="ECO:0000256" key="1">
    <source>
        <dbReference type="ARBA" id="ARBA00004141"/>
    </source>
</evidence>
<gene>
    <name evidence="8" type="primary">Tpra1</name>
    <name evidence="8" type="ORF">G6Z78_0011749</name>
</gene>
<feature type="transmembrane region" description="Helical" evidence="7">
    <location>
        <begin position="125"/>
        <end position="148"/>
    </location>
</feature>
<feature type="transmembrane region" description="Helical" evidence="7">
    <location>
        <begin position="202"/>
        <end position="227"/>
    </location>
</feature>
<name>A0A836FIM4_9HYME</name>
<comment type="caution">
    <text evidence="8">The sequence shown here is derived from an EMBL/GenBank/DDBJ whole genome shotgun (WGS) entry which is preliminary data.</text>
</comment>
<dbReference type="PANTHER" id="PTHR15876">
    <property type="entry name" value="TRANSMEMBRANE PROTEIN ADIPOCYTE-ASSOCIATED 1"/>
    <property type="match status" value="1"/>
</dbReference>
<keyword evidence="9" id="KW-1185">Reference proteome</keyword>
<dbReference type="EMBL" id="JAANIA010001497">
    <property type="protein sequence ID" value="KAG5320167.1"/>
    <property type="molecule type" value="Genomic_DNA"/>
</dbReference>
<dbReference type="GO" id="GO:0004930">
    <property type="term" value="F:G protein-coupled receptor activity"/>
    <property type="evidence" value="ECO:0007669"/>
    <property type="project" value="TreeGrafter"/>
</dbReference>